<dbReference type="Gene3D" id="3.40.50.150">
    <property type="entry name" value="Vaccinia Virus protein VP39"/>
    <property type="match status" value="1"/>
</dbReference>
<proteinExistence type="predicted"/>
<dbReference type="PANTHER" id="PTHR12993">
    <property type="entry name" value="N-ACETYLGLUCOSAMINYL-PHOSPHATIDYLINOSITOL DE-N-ACETYLASE-RELATED"/>
    <property type="match status" value="1"/>
</dbReference>
<dbReference type="InterPro" id="IPR024078">
    <property type="entry name" value="LmbE-like_dom_sf"/>
</dbReference>
<gene>
    <name evidence="2" type="ORF">MNQ99_15065</name>
</gene>
<evidence type="ECO:0000256" key="1">
    <source>
        <dbReference type="ARBA" id="ARBA00022833"/>
    </source>
</evidence>
<accession>A0ABY3WBZ3</accession>
<dbReference type="EMBL" id="CP093326">
    <property type="protein sequence ID" value="UNK45244.1"/>
    <property type="molecule type" value="Genomic_DNA"/>
</dbReference>
<dbReference type="SUPFAM" id="SSF102588">
    <property type="entry name" value="LmbE-like"/>
    <property type="match status" value="1"/>
</dbReference>
<keyword evidence="3" id="KW-1185">Reference proteome</keyword>
<name>A0ABY3WBZ3_9MICC</name>
<dbReference type="InterPro" id="IPR029063">
    <property type="entry name" value="SAM-dependent_MTases_sf"/>
</dbReference>
<evidence type="ECO:0000313" key="2">
    <source>
        <dbReference type="EMBL" id="UNK45244.1"/>
    </source>
</evidence>
<dbReference type="InterPro" id="IPR008715">
    <property type="entry name" value="SAM-MeTfrase_NodS-like"/>
</dbReference>
<reference evidence="2 3" key="1">
    <citation type="submission" date="2022-03" db="EMBL/GenBank/DDBJ databases">
        <title>Isotopic signatures of nitrous oxide derived from detoxification processes.</title>
        <authorList>
            <person name="Behrendt U."/>
            <person name="Buchen C."/>
            <person name="Well R."/>
            <person name="Ulrich A."/>
            <person name="Rohe L."/>
            <person name="Kolb S."/>
            <person name="Schloter M."/>
            <person name="Horn M.A."/>
            <person name="Augustin J."/>
        </authorList>
    </citation>
    <scope>NUCLEOTIDE SEQUENCE [LARGE SCALE GENOMIC DNA]</scope>
    <source>
        <strain evidence="2 3">S4-C24</strain>
    </source>
</reference>
<sequence length="485" mass="52388">MVTFSHIEAGTPEADWQAAGIDRLPALAEGVVPGRGCRLVVAAAHPDDESLGAAGLIHSSLARGADVTVLLCTAGEASHPDSPTYSAADLRRLRLAEFRAAMQALETSAQAQAQAQTQDQAQAQAQAEAQARSGLGASAGRLEWQFLGIPDGMVGQHADALDAAFAKALEGHAHAVVAAPYRQDGHPDHEAVGRAAARSATAHRADLLEFPIWYWHWADPEAQTSWTNWKALPLSAQDAAAKQLALAAHASQTQPLSPAAGDEVLLSEAFQEHFDRGVEVFEWTPAGPAGSEHAEHIFDRLYRGDPDPWNYLSSWYERRKRAVTLAALPAERYGNALEVGCSIGVLTAELAARCDRLMAVDASGVALDQARRRLAEYKNVELVQAQLPAGWPSSAADGLDLVAISEIGYFLKETELRELLRKVQETLNPGGHLLLCHWLHPIDGWELDGEQVHAIAKEATGWDVVALHRERDFLLEVLQAPERAQ</sequence>
<dbReference type="InterPro" id="IPR003737">
    <property type="entry name" value="GlcNAc_PI_deacetylase-related"/>
</dbReference>
<protein>
    <submittedName>
        <fullName evidence="2">PIG-L family deacetylase</fullName>
    </submittedName>
</protein>
<evidence type="ECO:0000313" key="3">
    <source>
        <dbReference type="Proteomes" id="UP000829069"/>
    </source>
</evidence>
<dbReference type="Proteomes" id="UP000829069">
    <property type="component" value="Chromosome"/>
</dbReference>
<organism evidence="2 3">
    <name type="scientific">Arthrobacter sulfonylureivorans</name>
    <dbReference type="NCBI Taxonomy" id="2486855"/>
    <lineage>
        <taxon>Bacteria</taxon>
        <taxon>Bacillati</taxon>
        <taxon>Actinomycetota</taxon>
        <taxon>Actinomycetes</taxon>
        <taxon>Micrococcales</taxon>
        <taxon>Micrococcaceae</taxon>
        <taxon>Arthrobacter</taxon>
    </lineage>
</organism>
<dbReference type="Gene3D" id="3.40.50.10320">
    <property type="entry name" value="LmbE-like"/>
    <property type="match status" value="1"/>
</dbReference>
<dbReference type="PANTHER" id="PTHR12993:SF29">
    <property type="entry name" value="BLR3841 PROTEIN"/>
    <property type="match status" value="1"/>
</dbReference>
<keyword evidence="1" id="KW-0862">Zinc</keyword>
<dbReference type="Pfam" id="PF05401">
    <property type="entry name" value="NodS"/>
    <property type="match status" value="1"/>
</dbReference>
<dbReference type="SUPFAM" id="SSF53335">
    <property type="entry name" value="S-adenosyl-L-methionine-dependent methyltransferases"/>
    <property type="match status" value="1"/>
</dbReference>
<dbReference type="Pfam" id="PF02585">
    <property type="entry name" value="PIG-L"/>
    <property type="match status" value="1"/>
</dbReference>
<dbReference type="CDD" id="cd02440">
    <property type="entry name" value="AdoMet_MTases"/>
    <property type="match status" value="1"/>
</dbReference>